<evidence type="ECO:0000313" key="2">
    <source>
        <dbReference type="EMBL" id="MFC7308529.1"/>
    </source>
</evidence>
<keyword evidence="3" id="KW-1185">Reference proteome</keyword>
<comment type="caution">
    <text evidence="2">The sequence shown here is derived from an EMBL/GenBank/DDBJ whole genome shotgun (WGS) entry which is preliminary data.</text>
</comment>
<protein>
    <submittedName>
        <fullName evidence="2">Uncharacterized protein</fullName>
    </submittedName>
</protein>
<proteinExistence type="predicted"/>
<dbReference type="EMBL" id="JBHTCF010000016">
    <property type="protein sequence ID" value="MFC7308529.1"/>
    <property type="molecule type" value="Genomic_DNA"/>
</dbReference>
<feature type="region of interest" description="Disordered" evidence="1">
    <location>
        <begin position="1"/>
        <end position="34"/>
    </location>
</feature>
<organism evidence="2 3">
    <name type="scientific">Streptomyces monticola</name>
    <dbReference type="NCBI Taxonomy" id="2666263"/>
    <lineage>
        <taxon>Bacteria</taxon>
        <taxon>Bacillati</taxon>
        <taxon>Actinomycetota</taxon>
        <taxon>Actinomycetes</taxon>
        <taxon>Kitasatosporales</taxon>
        <taxon>Streptomycetaceae</taxon>
        <taxon>Streptomyces</taxon>
    </lineage>
</organism>
<reference evidence="3" key="1">
    <citation type="journal article" date="2019" name="Int. J. Syst. Evol. Microbiol.">
        <title>The Global Catalogue of Microorganisms (GCM) 10K type strain sequencing project: providing services to taxonomists for standard genome sequencing and annotation.</title>
        <authorList>
            <consortium name="The Broad Institute Genomics Platform"/>
            <consortium name="The Broad Institute Genome Sequencing Center for Infectious Disease"/>
            <person name="Wu L."/>
            <person name="Ma J."/>
        </authorList>
    </citation>
    <scope>NUCLEOTIDE SEQUENCE [LARGE SCALE GENOMIC DNA]</scope>
    <source>
        <strain evidence="3">SYNS20</strain>
    </source>
</reference>
<feature type="compositionally biased region" description="Basic and acidic residues" evidence="1">
    <location>
        <begin position="1"/>
        <end position="10"/>
    </location>
</feature>
<evidence type="ECO:0000313" key="3">
    <source>
        <dbReference type="Proteomes" id="UP001596523"/>
    </source>
</evidence>
<feature type="compositionally biased region" description="Basic and acidic residues" evidence="1">
    <location>
        <begin position="18"/>
        <end position="30"/>
    </location>
</feature>
<evidence type="ECO:0000256" key="1">
    <source>
        <dbReference type="SAM" id="MobiDB-lite"/>
    </source>
</evidence>
<dbReference type="RefSeq" id="WP_381836599.1">
    <property type="nucleotide sequence ID" value="NZ_JBHTCF010000016.1"/>
</dbReference>
<dbReference type="Proteomes" id="UP001596523">
    <property type="component" value="Unassembled WGS sequence"/>
</dbReference>
<sequence>MTEQRQDMTEQRQPIAEQRQHRTEQRHLTEQDYGSATSLVAADVRDKLGLRLQHALNSFVDDPRQSAADAESVVEEAADHLAQSVRERREAIAVATDTDAGQEQGTEQLRHALRQYRDLAERLLRL</sequence>
<name>A0ABW2JQV6_9ACTN</name>
<gene>
    <name evidence="2" type="ORF">ACFQVC_30460</name>
</gene>
<accession>A0ABW2JQV6</accession>